<comment type="caution">
    <text evidence="4">The sequence shown here is derived from an EMBL/GenBank/DDBJ whole genome shotgun (WGS) entry which is preliminary data.</text>
</comment>
<dbReference type="Pfam" id="PF00890">
    <property type="entry name" value="FAD_binding_2"/>
    <property type="match status" value="1"/>
</dbReference>
<dbReference type="SUPFAM" id="SSF51905">
    <property type="entry name" value="FAD/NAD(P)-binding domain"/>
    <property type="match status" value="1"/>
</dbReference>
<dbReference type="RefSeq" id="WP_223419628.1">
    <property type="nucleotide sequence ID" value="NZ_JAIPME010000002.1"/>
</dbReference>
<dbReference type="InterPro" id="IPR003953">
    <property type="entry name" value="FAD-dep_OxRdtase_2_FAD-bd"/>
</dbReference>
<evidence type="ECO:0000259" key="3">
    <source>
        <dbReference type="Pfam" id="PF00890"/>
    </source>
</evidence>
<dbReference type="InterPro" id="IPR030664">
    <property type="entry name" value="SdhA/FrdA/AprA"/>
</dbReference>
<name>A0ABS7SZP1_9FIRM</name>
<dbReference type="InterPro" id="IPR027477">
    <property type="entry name" value="Succ_DH/fumarate_Rdtase_cat_sf"/>
</dbReference>
<sequence length="621" mass="70901">MTAATHYKLYKEKYDAIVVGSGAAGFNAANRLFENDIKNIAIITEDVNLGTSRNAGSDKQTYYKLALESSDDDSIDKMAAVYYDGMHIHGDIAKVEASESVRSFMNLVELGVEFPFNEYGEYIGYKTDHDPNKRATSAGPYTSKQMTEKLEKRAGSYGIKILNHYKVVKIFTSKDEFDGILCLNKGDFYLIEAKNIIYATGGPANLYSNTVYPNGQKGSTGLALDAGVKGMNLTHFQYGMSSIKPKWNVSGTYMQVMPRFYSLDEDGNEHDFLADYYSDFKELLKNVFLKGYQWPFDVKKINGSSMVDYLVYKEEVYKNRRVFLDFRDNPSFKDIPFDDLDKEVKDYILSNDARLEKPIDRLLKMNKKAYDFYIDHGVDLKKEPLEISLCAQHNNGGLYIDKDYQTNIKGFYAAGEVAGSHGIYRPGGSALNAGQVGSKRASENIKLAKKDFSDRDCEKEARDYIEKFLNLVGEESNINDLIENYQEEMTSFAAAFRNIKEIEILIKKRREVYKSFFDQVRAKSHQLIKAFEFYDIVVGQLVYLEAMKDYYDHIKAKIGGSIYFEDEIDFASDGEFVNQVQITGFKDGKSSFEWEEVRPIPSVNQPFELQWNKYINRKSGD</sequence>
<evidence type="ECO:0000256" key="1">
    <source>
        <dbReference type="ARBA" id="ARBA00022630"/>
    </source>
</evidence>
<organism evidence="4 5">
    <name type="scientific">Anaerococcus murdochii</name>
    <dbReference type="NCBI Taxonomy" id="411577"/>
    <lineage>
        <taxon>Bacteria</taxon>
        <taxon>Bacillati</taxon>
        <taxon>Bacillota</taxon>
        <taxon>Tissierellia</taxon>
        <taxon>Tissierellales</taxon>
        <taxon>Peptoniphilaceae</taxon>
        <taxon>Anaerococcus</taxon>
    </lineage>
</organism>
<protein>
    <submittedName>
        <fullName evidence="4">FAD-binding protein</fullName>
    </submittedName>
</protein>
<feature type="domain" description="FAD-dependent oxidoreductase 2 FAD-binding" evidence="3">
    <location>
        <begin position="15"/>
        <end position="431"/>
    </location>
</feature>
<dbReference type="PANTHER" id="PTHR11632">
    <property type="entry name" value="SUCCINATE DEHYDROGENASE 2 FLAVOPROTEIN SUBUNIT"/>
    <property type="match status" value="1"/>
</dbReference>
<proteinExistence type="predicted"/>
<evidence type="ECO:0000313" key="4">
    <source>
        <dbReference type="EMBL" id="MBZ2386962.1"/>
    </source>
</evidence>
<dbReference type="EMBL" id="JAIPME010000002">
    <property type="protein sequence ID" value="MBZ2386962.1"/>
    <property type="molecule type" value="Genomic_DNA"/>
</dbReference>
<keyword evidence="5" id="KW-1185">Reference proteome</keyword>
<dbReference type="PANTHER" id="PTHR11632:SF51">
    <property type="entry name" value="SUCCINATE DEHYDROGENASE [UBIQUINONE] FLAVOPROTEIN SUBUNIT, MITOCHONDRIAL"/>
    <property type="match status" value="1"/>
</dbReference>
<reference evidence="4 5" key="1">
    <citation type="submission" date="2021-08" db="EMBL/GenBank/DDBJ databases">
        <title>FDA dAtabase for Regulatory Grade micrObial Sequences (FDA-ARGOS): Supporting development and validation of Infectious Disease Dx tests.</title>
        <authorList>
            <person name="Sproer C."/>
            <person name="Gronow S."/>
            <person name="Severitt S."/>
            <person name="Schroder I."/>
            <person name="Tallon L."/>
            <person name="Sadzewicz L."/>
            <person name="Zhao X."/>
            <person name="Boylan J."/>
            <person name="Ott S."/>
            <person name="Bowen H."/>
            <person name="Vavikolanu K."/>
            <person name="Hazen T."/>
            <person name="Aluvathingal J."/>
            <person name="Nadendla S."/>
            <person name="Lowell S."/>
            <person name="Myers T."/>
            <person name="Yan Y."/>
            <person name="Sichtig H."/>
        </authorList>
    </citation>
    <scope>NUCLEOTIDE SEQUENCE [LARGE SCALE GENOMIC DNA]</scope>
    <source>
        <strain evidence="4 5">FDAARGOS_1460</strain>
    </source>
</reference>
<keyword evidence="2" id="KW-0560">Oxidoreductase</keyword>
<dbReference type="InterPro" id="IPR036188">
    <property type="entry name" value="FAD/NAD-bd_sf"/>
</dbReference>
<dbReference type="PRINTS" id="PR00368">
    <property type="entry name" value="FADPNR"/>
</dbReference>
<dbReference type="Gene3D" id="3.50.50.60">
    <property type="entry name" value="FAD/NAD(P)-binding domain"/>
    <property type="match status" value="2"/>
</dbReference>
<gene>
    <name evidence="4" type="ORF">K8P03_06670</name>
</gene>
<accession>A0ABS7SZP1</accession>
<dbReference type="Gene3D" id="3.90.700.10">
    <property type="entry name" value="Succinate dehydrogenase/fumarate reductase flavoprotein, catalytic domain"/>
    <property type="match status" value="1"/>
</dbReference>
<evidence type="ECO:0000313" key="5">
    <source>
        <dbReference type="Proteomes" id="UP000734271"/>
    </source>
</evidence>
<keyword evidence="1" id="KW-0285">Flavoprotein</keyword>
<dbReference type="Proteomes" id="UP000734271">
    <property type="component" value="Unassembled WGS sequence"/>
</dbReference>
<evidence type="ECO:0000256" key="2">
    <source>
        <dbReference type="ARBA" id="ARBA00023002"/>
    </source>
</evidence>